<dbReference type="EMBL" id="VBSN01000065">
    <property type="protein sequence ID" value="KAA6436801.1"/>
    <property type="molecule type" value="Genomic_DNA"/>
</dbReference>
<organism evidence="1 2">
    <name type="scientific">Dyadobacter flavalbus</name>
    <dbReference type="NCBI Taxonomy" id="2579942"/>
    <lineage>
        <taxon>Bacteria</taxon>
        <taxon>Pseudomonadati</taxon>
        <taxon>Bacteroidota</taxon>
        <taxon>Cytophagia</taxon>
        <taxon>Cytophagales</taxon>
        <taxon>Spirosomataceae</taxon>
        <taxon>Dyadobacter</taxon>
    </lineage>
</organism>
<accession>A0A5M8QNK1</accession>
<proteinExistence type="predicted"/>
<dbReference type="AlphaFoldDB" id="A0A5M8QNK1"/>
<reference evidence="1 2" key="1">
    <citation type="submission" date="2019-05" db="EMBL/GenBank/DDBJ databases">
        <authorList>
            <person name="Qu J.-H."/>
        </authorList>
    </citation>
    <scope>NUCLEOTIDE SEQUENCE [LARGE SCALE GENOMIC DNA]</scope>
    <source>
        <strain evidence="1 2">NS28</strain>
    </source>
</reference>
<sequence>MIAELSKLVNQIHNPILSESYVIQWGAPIPSFGDWTSAKIATVGINPSNREFVKGSGAELEGSERRFHTLKSLSLTDWSEASSTHLNSIVSTCKEYFKSNPYDSWFKKLDFLLSGTEYSYYFPSYLACHLDLVPYATSCKWGNLSIKEKTNLLSYTGDILGHIINESSILILVLNGKSVVDNFEKLADLKLDRQIISSWTLPRKTSTGVVGYGYQGHVKEIGGVRLNRSIPVIGYNHNIQSSFGVTNEVLIEIKKWIASKVDEIVR</sequence>
<dbReference type="RefSeq" id="WP_138280707.1">
    <property type="nucleotide sequence ID" value="NZ_VBSN01000065.1"/>
</dbReference>
<dbReference type="OrthoDB" id="6870466at2"/>
<evidence type="ECO:0000313" key="2">
    <source>
        <dbReference type="Proteomes" id="UP000323994"/>
    </source>
</evidence>
<keyword evidence="2" id="KW-1185">Reference proteome</keyword>
<evidence type="ECO:0000313" key="1">
    <source>
        <dbReference type="EMBL" id="KAA6436801.1"/>
    </source>
</evidence>
<protein>
    <submittedName>
        <fullName evidence="1">Uncharacterized protein</fullName>
    </submittedName>
</protein>
<comment type="caution">
    <text evidence="1">The sequence shown here is derived from an EMBL/GenBank/DDBJ whole genome shotgun (WGS) entry which is preliminary data.</text>
</comment>
<name>A0A5M8QNK1_9BACT</name>
<dbReference type="Proteomes" id="UP000323994">
    <property type="component" value="Unassembled WGS sequence"/>
</dbReference>
<gene>
    <name evidence="1" type="ORF">FEM33_20590</name>
</gene>